<protein>
    <submittedName>
        <fullName evidence="1">Uncharacterized protein</fullName>
    </submittedName>
</protein>
<comment type="caution">
    <text evidence="1">The sequence shown here is derived from an EMBL/GenBank/DDBJ whole genome shotgun (WGS) entry which is preliminary data.</text>
</comment>
<evidence type="ECO:0000313" key="2">
    <source>
        <dbReference type="Proteomes" id="UP001234202"/>
    </source>
</evidence>
<gene>
    <name evidence="1" type="ORF">QFC24_005209</name>
</gene>
<organism evidence="1 2">
    <name type="scientific">Naganishia onofrii</name>
    <dbReference type="NCBI Taxonomy" id="1851511"/>
    <lineage>
        <taxon>Eukaryota</taxon>
        <taxon>Fungi</taxon>
        <taxon>Dikarya</taxon>
        <taxon>Basidiomycota</taxon>
        <taxon>Agaricomycotina</taxon>
        <taxon>Tremellomycetes</taxon>
        <taxon>Filobasidiales</taxon>
        <taxon>Filobasidiaceae</taxon>
        <taxon>Naganishia</taxon>
    </lineage>
</organism>
<proteinExistence type="predicted"/>
<keyword evidence="2" id="KW-1185">Reference proteome</keyword>
<evidence type="ECO:0000313" key="1">
    <source>
        <dbReference type="EMBL" id="KAJ9120535.1"/>
    </source>
</evidence>
<dbReference type="Proteomes" id="UP001234202">
    <property type="component" value="Unassembled WGS sequence"/>
</dbReference>
<dbReference type="EMBL" id="JASBWV010000020">
    <property type="protein sequence ID" value="KAJ9120535.1"/>
    <property type="molecule type" value="Genomic_DNA"/>
</dbReference>
<name>A0ACC2X917_9TREE</name>
<reference evidence="1" key="1">
    <citation type="submission" date="2023-04" db="EMBL/GenBank/DDBJ databases">
        <title>Draft Genome sequencing of Naganishia species isolated from polar environments using Oxford Nanopore Technology.</title>
        <authorList>
            <person name="Leo P."/>
            <person name="Venkateswaran K."/>
        </authorList>
    </citation>
    <scope>NUCLEOTIDE SEQUENCE</scope>
    <source>
        <strain evidence="1">DBVPG 5303</strain>
    </source>
</reference>
<accession>A0ACC2X917</accession>
<sequence length="94" mass="10954">MFKQLRTPWSKRKQGSAAQDLPESPGGRYPDVLPPAYGERGVTHGGSPWTFRIAFLRCWSPYAKKLRDGTEEFKLWWLHLFCIYGTMIQYDRTA</sequence>